<dbReference type="PROSITE" id="PS50209">
    <property type="entry name" value="CARD"/>
    <property type="match status" value="1"/>
</dbReference>
<comment type="subcellular location">
    <subcellularLocation>
        <location evidence="1">Cytoplasm</location>
        <location evidence="1">Cytosol</location>
    </subcellularLocation>
</comment>
<keyword evidence="3" id="KW-0399">Innate immunity</keyword>
<dbReference type="InterPro" id="IPR004020">
    <property type="entry name" value="DAPIN"/>
</dbReference>
<dbReference type="CDD" id="cd01671">
    <property type="entry name" value="CARD"/>
    <property type="match status" value="1"/>
</dbReference>
<dbReference type="EMBL" id="JAGEUA010000009">
    <property type="protein sequence ID" value="KAL0965542.1"/>
    <property type="molecule type" value="Genomic_DNA"/>
</dbReference>
<evidence type="ECO:0000313" key="9">
    <source>
        <dbReference type="Proteomes" id="UP001557470"/>
    </source>
</evidence>
<dbReference type="Pfam" id="PF00619">
    <property type="entry name" value="CARD"/>
    <property type="match status" value="1"/>
</dbReference>
<dbReference type="InterPro" id="IPR011029">
    <property type="entry name" value="DEATH-like_dom_sf"/>
</dbReference>
<comment type="caution">
    <text evidence="8">The sequence shown here is derived from an EMBL/GenBank/DDBJ whole genome shotgun (WGS) entry which is preliminary data.</text>
</comment>
<evidence type="ECO:0000259" key="7">
    <source>
        <dbReference type="PROSITE" id="PS50824"/>
    </source>
</evidence>
<organism evidence="8 9">
    <name type="scientific">Umbra pygmaea</name>
    <name type="common">Eastern mudminnow</name>
    <dbReference type="NCBI Taxonomy" id="75934"/>
    <lineage>
        <taxon>Eukaryota</taxon>
        <taxon>Metazoa</taxon>
        <taxon>Chordata</taxon>
        <taxon>Craniata</taxon>
        <taxon>Vertebrata</taxon>
        <taxon>Euteleostomi</taxon>
        <taxon>Actinopterygii</taxon>
        <taxon>Neopterygii</taxon>
        <taxon>Teleostei</taxon>
        <taxon>Protacanthopterygii</taxon>
        <taxon>Esociformes</taxon>
        <taxon>Umbridae</taxon>
        <taxon>Umbra</taxon>
    </lineage>
</organism>
<evidence type="ECO:0000256" key="5">
    <source>
        <dbReference type="ARBA" id="ARBA00023198"/>
    </source>
</evidence>
<keyword evidence="9" id="KW-1185">Reference proteome</keyword>
<accession>A0ABD0WPF9</accession>
<keyword evidence="4" id="KW-0391">Immunity</keyword>
<evidence type="ECO:0000256" key="1">
    <source>
        <dbReference type="ARBA" id="ARBA00004514"/>
    </source>
</evidence>
<dbReference type="CDD" id="cd08321">
    <property type="entry name" value="Pyrin_ASC-like"/>
    <property type="match status" value="1"/>
</dbReference>
<dbReference type="GO" id="GO:0005829">
    <property type="term" value="C:cytosol"/>
    <property type="evidence" value="ECO:0007669"/>
    <property type="project" value="UniProtKB-SubCell"/>
</dbReference>
<feature type="domain" description="Pyrin" evidence="7">
    <location>
        <begin position="1"/>
        <end position="90"/>
    </location>
</feature>
<dbReference type="GO" id="GO:0045087">
    <property type="term" value="P:innate immune response"/>
    <property type="evidence" value="ECO:0007669"/>
    <property type="project" value="UniProtKB-KW"/>
</dbReference>
<dbReference type="SMART" id="SM01289">
    <property type="entry name" value="PYRIN"/>
    <property type="match status" value="1"/>
</dbReference>
<name>A0ABD0WPF9_UMBPY</name>
<proteinExistence type="predicted"/>
<dbReference type="Gene3D" id="1.10.533.10">
    <property type="entry name" value="Death Domain, Fas"/>
    <property type="match status" value="2"/>
</dbReference>
<dbReference type="GO" id="GO:0006954">
    <property type="term" value="P:inflammatory response"/>
    <property type="evidence" value="ECO:0007669"/>
    <property type="project" value="UniProtKB-KW"/>
</dbReference>
<gene>
    <name evidence="8" type="ORF">UPYG_G00282640</name>
</gene>
<evidence type="ECO:0000256" key="3">
    <source>
        <dbReference type="ARBA" id="ARBA00022588"/>
    </source>
</evidence>
<evidence type="ECO:0000256" key="4">
    <source>
        <dbReference type="ARBA" id="ARBA00022859"/>
    </source>
</evidence>
<dbReference type="PROSITE" id="PS50824">
    <property type="entry name" value="DAPIN"/>
    <property type="match status" value="1"/>
</dbReference>
<evidence type="ECO:0000313" key="8">
    <source>
        <dbReference type="EMBL" id="KAL0965542.1"/>
    </source>
</evidence>
<evidence type="ECO:0008006" key="10">
    <source>
        <dbReference type="Google" id="ProtNLM"/>
    </source>
</evidence>
<reference evidence="8 9" key="1">
    <citation type="submission" date="2024-06" db="EMBL/GenBank/DDBJ databases">
        <authorList>
            <person name="Pan Q."/>
            <person name="Wen M."/>
            <person name="Jouanno E."/>
            <person name="Zahm M."/>
            <person name="Klopp C."/>
            <person name="Cabau C."/>
            <person name="Louis A."/>
            <person name="Berthelot C."/>
            <person name="Parey E."/>
            <person name="Roest Crollius H."/>
            <person name="Montfort J."/>
            <person name="Robinson-Rechavi M."/>
            <person name="Bouchez O."/>
            <person name="Lampietro C."/>
            <person name="Lopez Roques C."/>
            <person name="Donnadieu C."/>
            <person name="Postlethwait J."/>
            <person name="Bobe J."/>
            <person name="Verreycken H."/>
            <person name="Guiguen Y."/>
        </authorList>
    </citation>
    <scope>NUCLEOTIDE SEQUENCE [LARGE SCALE GENOMIC DNA]</scope>
    <source>
        <strain evidence="8">Up_M1</strain>
        <tissue evidence="8">Testis</tissue>
    </source>
</reference>
<protein>
    <recommendedName>
        <fullName evidence="10">Pyrin domain-containing protein</fullName>
    </recommendedName>
</protein>
<keyword evidence="5" id="KW-0395">Inflammatory response</keyword>
<dbReference type="PANTHER" id="PTHR46985">
    <property type="entry name" value="NACHT, LRR AND PYD DOMAINS-CONTAINING PROTEIN 1"/>
    <property type="match status" value="1"/>
</dbReference>
<feature type="domain" description="CARD" evidence="6">
    <location>
        <begin position="107"/>
        <end position="164"/>
    </location>
</feature>
<evidence type="ECO:0000259" key="6">
    <source>
        <dbReference type="PROSITE" id="PS50209"/>
    </source>
</evidence>
<sequence length="186" mass="20645">MSTVHEKLLDTLDELVNDDLKRFHWYLTKSVLAECSPIPNSKVENLTRDQTVDLMVNAYTPEVAVDITRAILIKMKNNYLAGTLKTVPSSTGPQHGSPAGPSLGKAFLYEHKAALETRINNTRPILSALEHHGIISLEEREEVESHPTPTKRNVALLAMVIKKGAEEQFYQALKAADAFLVKDLEG</sequence>
<dbReference type="Proteomes" id="UP001557470">
    <property type="component" value="Unassembled WGS sequence"/>
</dbReference>
<dbReference type="AlphaFoldDB" id="A0ABD0WPF9"/>
<evidence type="ECO:0000256" key="2">
    <source>
        <dbReference type="ARBA" id="ARBA00022490"/>
    </source>
</evidence>
<dbReference type="InterPro" id="IPR001315">
    <property type="entry name" value="CARD"/>
</dbReference>
<keyword evidence="2" id="KW-0963">Cytoplasm</keyword>
<dbReference type="InterPro" id="IPR051249">
    <property type="entry name" value="NLRP_Inflammasome"/>
</dbReference>
<dbReference type="Pfam" id="PF02758">
    <property type="entry name" value="PYRIN"/>
    <property type="match status" value="1"/>
</dbReference>
<dbReference type="PANTHER" id="PTHR46985:SF4">
    <property type="entry name" value="CASPASE RECRUITMENT DOMAIN-CONTAINING PROTEIN 8"/>
    <property type="match status" value="1"/>
</dbReference>
<dbReference type="SUPFAM" id="SSF47986">
    <property type="entry name" value="DEATH domain"/>
    <property type="match status" value="2"/>
</dbReference>